<feature type="compositionally biased region" description="Polar residues" evidence="1">
    <location>
        <begin position="32"/>
        <end position="41"/>
    </location>
</feature>
<organism evidence="2 3">
    <name type="scientific">Parascaris univalens</name>
    <name type="common">Nematode worm</name>
    <dbReference type="NCBI Taxonomy" id="6257"/>
    <lineage>
        <taxon>Eukaryota</taxon>
        <taxon>Metazoa</taxon>
        <taxon>Ecdysozoa</taxon>
        <taxon>Nematoda</taxon>
        <taxon>Chromadorea</taxon>
        <taxon>Rhabditida</taxon>
        <taxon>Spirurina</taxon>
        <taxon>Ascaridomorpha</taxon>
        <taxon>Ascaridoidea</taxon>
        <taxon>Ascarididae</taxon>
        <taxon>Parascaris</taxon>
    </lineage>
</organism>
<evidence type="ECO:0000256" key="1">
    <source>
        <dbReference type="SAM" id="MobiDB-lite"/>
    </source>
</evidence>
<evidence type="ECO:0000313" key="3">
    <source>
        <dbReference type="WBParaSite" id="PgR010_g170_t01"/>
    </source>
</evidence>
<dbReference type="WBParaSite" id="PgR010_g170_t01">
    <property type="protein sequence ID" value="PgR010_g170_t01"/>
    <property type="gene ID" value="PgR010_g170"/>
</dbReference>
<proteinExistence type="predicted"/>
<feature type="compositionally biased region" description="Basic and acidic residues" evidence="1">
    <location>
        <begin position="51"/>
        <end position="63"/>
    </location>
</feature>
<name>A0A915AKJ6_PARUN</name>
<evidence type="ECO:0000313" key="2">
    <source>
        <dbReference type="Proteomes" id="UP000887569"/>
    </source>
</evidence>
<dbReference type="Proteomes" id="UP000887569">
    <property type="component" value="Unplaced"/>
</dbReference>
<feature type="region of interest" description="Disordered" evidence="1">
    <location>
        <begin position="1"/>
        <end position="74"/>
    </location>
</feature>
<feature type="compositionally biased region" description="Polar residues" evidence="1">
    <location>
        <begin position="12"/>
        <end position="25"/>
    </location>
</feature>
<sequence length="193" mass="21998">IQEEPEGEHGTSVETPSTGWKNKSSAHVVETLSRSSLMNSANKRKQNRAFVNDERKLSNDRDISANSTSEEDEQATEVFTSKLHRNGNCNTMTDILAFSNYLQLKIISSLLSGSVTWPRNERGQFRGMVNHMRRKLQSMTQKSNDKEQFRVIHAHLVKYMGDNRGRQQLVLPIPVGDWGTVQQLLNCLKKKKL</sequence>
<reference evidence="3" key="1">
    <citation type="submission" date="2022-11" db="UniProtKB">
        <authorList>
            <consortium name="WormBaseParasite"/>
        </authorList>
    </citation>
    <scope>IDENTIFICATION</scope>
</reference>
<dbReference type="AlphaFoldDB" id="A0A915AKJ6"/>
<keyword evidence="2" id="KW-1185">Reference proteome</keyword>
<protein>
    <submittedName>
        <fullName evidence="3">Uncharacterized protein</fullName>
    </submittedName>
</protein>
<accession>A0A915AKJ6</accession>